<evidence type="ECO:0000256" key="6">
    <source>
        <dbReference type="SAM" id="Phobius"/>
    </source>
</evidence>
<name>A0ABD5Y0T6_9EURY</name>
<evidence type="ECO:0000313" key="9">
    <source>
        <dbReference type="Proteomes" id="UP001596432"/>
    </source>
</evidence>
<dbReference type="NCBIfam" id="TIGR03477">
    <property type="entry name" value="DMSO_red_II_gam"/>
    <property type="match status" value="1"/>
</dbReference>
<dbReference type="GO" id="GO:0046872">
    <property type="term" value="F:metal ion binding"/>
    <property type="evidence" value="ECO:0007669"/>
    <property type="project" value="UniProtKB-KW"/>
</dbReference>
<evidence type="ECO:0000256" key="5">
    <source>
        <dbReference type="ARBA" id="ARBA00023004"/>
    </source>
</evidence>
<dbReference type="Gene3D" id="2.60.40.1190">
    <property type="match status" value="1"/>
</dbReference>
<evidence type="ECO:0000256" key="2">
    <source>
        <dbReference type="ARBA" id="ARBA00022617"/>
    </source>
</evidence>
<keyword evidence="5" id="KW-0408">Iron</keyword>
<evidence type="ECO:0000256" key="4">
    <source>
        <dbReference type="ARBA" id="ARBA00022982"/>
    </source>
</evidence>
<feature type="transmembrane region" description="Helical" evidence="6">
    <location>
        <begin position="256"/>
        <end position="276"/>
    </location>
</feature>
<keyword evidence="4" id="KW-0249">Electron transport</keyword>
<evidence type="ECO:0000259" key="7">
    <source>
        <dbReference type="SMART" id="SM00887"/>
    </source>
</evidence>
<accession>A0ABD5Y0T6</accession>
<dbReference type="InterPro" id="IPR019020">
    <property type="entry name" value="Cyt-c552/DMSO_Rdtase_haem-bd"/>
</dbReference>
<dbReference type="InterPro" id="IPR017838">
    <property type="entry name" value="DMSO_Rdtase_II_haem_b-bd_su"/>
</dbReference>
<dbReference type="SMART" id="SM00887">
    <property type="entry name" value="EB_dh"/>
    <property type="match status" value="1"/>
</dbReference>
<evidence type="ECO:0000313" key="8">
    <source>
        <dbReference type="EMBL" id="MFC7139851.1"/>
    </source>
</evidence>
<evidence type="ECO:0000256" key="3">
    <source>
        <dbReference type="ARBA" id="ARBA00022723"/>
    </source>
</evidence>
<organism evidence="8 9">
    <name type="scientific">Halosimplex aquaticum</name>
    <dbReference type="NCBI Taxonomy" id="3026162"/>
    <lineage>
        <taxon>Archaea</taxon>
        <taxon>Methanobacteriati</taxon>
        <taxon>Methanobacteriota</taxon>
        <taxon>Stenosarchaea group</taxon>
        <taxon>Halobacteria</taxon>
        <taxon>Halobacteriales</taxon>
        <taxon>Haloarculaceae</taxon>
        <taxon>Halosimplex</taxon>
    </lineage>
</organism>
<dbReference type="Proteomes" id="UP001596432">
    <property type="component" value="Unassembled WGS sequence"/>
</dbReference>
<dbReference type="EMBL" id="JBHTAS010000001">
    <property type="protein sequence ID" value="MFC7139851.1"/>
    <property type="molecule type" value="Genomic_DNA"/>
</dbReference>
<gene>
    <name evidence="8" type="ORF">ACFQMA_08370</name>
</gene>
<reference evidence="8 9" key="1">
    <citation type="journal article" date="2019" name="Int. J. Syst. Evol. Microbiol.">
        <title>The Global Catalogue of Microorganisms (GCM) 10K type strain sequencing project: providing services to taxonomists for standard genome sequencing and annotation.</title>
        <authorList>
            <consortium name="The Broad Institute Genomics Platform"/>
            <consortium name="The Broad Institute Genome Sequencing Center for Infectious Disease"/>
            <person name="Wu L."/>
            <person name="Ma J."/>
        </authorList>
    </citation>
    <scope>NUCLEOTIDE SEQUENCE [LARGE SCALE GENOMIC DNA]</scope>
    <source>
        <strain evidence="8 9">XZYJT29</strain>
    </source>
</reference>
<keyword evidence="1" id="KW-0813">Transport</keyword>
<dbReference type="Pfam" id="PF09459">
    <property type="entry name" value="EB_dh"/>
    <property type="match status" value="2"/>
</dbReference>
<evidence type="ECO:0000256" key="1">
    <source>
        <dbReference type="ARBA" id="ARBA00022448"/>
    </source>
</evidence>
<keyword evidence="2" id="KW-0349">Heme</keyword>
<keyword evidence="3" id="KW-0479">Metal-binding</keyword>
<feature type="domain" description="Cytochrome c-552/DMSO reductase-like haem-binding" evidence="7">
    <location>
        <begin position="54"/>
        <end position="235"/>
    </location>
</feature>
<protein>
    <submittedName>
        <fullName evidence="8">Ethylbenzene dehydrogenase-related protein</fullName>
    </submittedName>
</protein>
<dbReference type="AlphaFoldDB" id="A0ABD5Y0T6"/>
<sequence length="281" mass="29673">MPGERGLGRKLIVAVALVLAAAAVPLLVAGAPADEIPLAQATQSEAESLANPAAPVWDRLSVATVALTSAPSQVPDANETSVDRANVQAAYTDQYLFVRVSWPDATRDGNVTPSQYETPTLNSYGDAVGVQFPANASQQPGIAMGSPQSPVNVWWWNGAMGRQELLAAGPGSTTPFNETRIAANATYSDGRWSVVFARNLTAERRDRVSVTTDQDVPISIAVWNGSNAERAGRKAVSEWQTLPFGPEPAGPPYRTVLWTIAGLAIAVVVVVTAIAVRRSES</sequence>
<keyword evidence="6" id="KW-0472">Membrane</keyword>
<dbReference type="RefSeq" id="WP_274325418.1">
    <property type="nucleotide sequence ID" value="NZ_CP118158.1"/>
</dbReference>
<keyword evidence="6" id="KW-1133">Transmembrane helix</keyword>
<comment type="caution">
    <text evidence="8">The sequence shown here is derived from an EMBL/GenBank/DDBJ whole genome shotgun (WGS) entry which is preliminary data.</text>
</comment>
<dbReference type="GeneID" id="78820116"/>
<keyword evidence="6" id="KW-0812">Transmembrane</keyword>
<proteinExistence type="predicted"/>
<keyword evidence="9" id="KW-1185">Reference proteome</keyword>